<accession>A0A645I4H7</accession>
<comment type="caution">
    <text evidence="2">The sequence shown here is derived from an EMBL/GenBank/DDBJ whole genome shotgun (WGS) entry which is preliminary data.</text>
</comment>
<evidence type="ECO:0000256" key="1">
    <source>
        <dbReference type="SAM" id="MobiDB-lite"/>
    </source>
</evidence>
<protein>
    <submittedName>
        <fullName evidence="2">Uncharacterized protein</fullName>
    </submittedName>
</protein>
<feature type="region of interest" description="Disordered" evidence="1">
    <location>
        <begin position="59"/>
        <end position="78"/>
    </location>
</feature>
<dbReference type="EMBL" id="VSSQ01106308">
    <property type="protein sequence ID" value="MPN46010.1"/>
    <property type="molecule type" value="Genomic_DNA"/>
</dbReference>
<dbReference type="AlphaFoldDB" id="A0A645I4H7"/>
<sequence>MQPIVPAEEMTAAAKSGLYFFSTIIGTMKEPMAETVAAAEPEIAPKNMQATTVTIARPPVMKPTKHSAMSTMRREIPP</sequence>
<evidence type="ECO:0000313" key="2">
    <source>
        <dbReference type="EMBL" id="MPN46010.1"/>
    </source>
</evidence>
<gene>
    <name evidence="2" type="ORF">SDC9_193589</name>
</gene>
<name>A0A645I4H7_9ZZZZ</name>
<proteinExistence type="predicted"/>
<organism evidence="2">
    <name type="scientific">bioreactor metagenome</name>
    <dbReference type="NCBI Taxonomy" id="1076179"/>
    <lineage>
        <taxon>unclassified sequences</taxon>
        <taxon>metagenomes</taxon>
        <taxon>ecological metagenomes</taxon>
    </lineage>
</organism>
<dbReference type="AntiFam" id="ANF00246">
    <property type="entry name" value="Shadow ORF (opposite dctM)"/>
</dbReference>
<reference evidence="2" key="1">
    <citation type="submission" date="2019-08" db="EMBL/GenBank/DDBJ databases">
        <authorList>
            <person name="Kucharzyk K."/>
            <person name="Murdoch R.W."/>
            <person name="Higgins S."/>
            <person name="Loffler F."/>
        </authorList>
    </citation>
    <scope>NUCLEOTIDE SEQUENCE</scope>
</reference>